<dbReference type="InterPro" id="IPR036950">
    <property type="entry name" value="PBP_transglycosylase"/>
</dbReference>
<dbReference type="GO" id="GO:0009252">
    <property type="term" value="P:peptidoglycan biosynthetic process"/>
    <property type="evidence" value="ECO:0007669"/>
    <property type="project" value="UniProtKB-KW"/>
</dbReference>
<keyword evidence="7" id="KW-0645">Protease</keyword>
<feature type="domain" description="Glycosyl transferase family 51" evidence="21">
    <location>
        <begin position="73"/>
        <end position="254"/>
    </location>
</feature>
<dbReference type="InterPro" id="IPR001460">
    <property type="entry name" value="PCN-bd_Tpept"/>
</dbReference>
<evidence type="ECO:0000256" key="13">
    <source>
        <dbReference type="ARBA" id="ARBA00023136"/>
    </source>
</evidence>
<dbReference type="SUPFAM" id="SSF56601">
    <property type="entry name" value="beta-lactamase/transpeptidase-like"/>
    <property type="match status" value="1"/>
</dbReference>
<keyword evidence="13 19" id="KW-0472">Membrane</keyword>
<dbReference type="GO" id="GO:0008360">
    <property type="term" value="P:regulation of cell shape"/>
    <property type="evidence" value="ECO:0007669"/>
    <property type="project" value="UniProtKB-KW"/>
</dbReference>
<evidence type="ECO:0000256" key="2">
    <source>
        <dbReference type="ARBA" id="ARBA00004752"/>
    </source>
</evidence>
<dbReference type="GO" id="GO:0008658">
    <property type="term" value="F:penicillin binding"/>
    <property type="evidence" value="ECO:0007669"/>
    <property type="project" value="InterPro"/>
</dbReference>
<comment type="catalytic activity">
    <reaction evidence="17">
        <text>[GlcNAc-(1-&gt;4)-Mur2Ac(oyl-L-Ala-gamma-D-Glu-L-Lys-D-Ala-D-Ala)](n)-di-trans,octa-cis-undecaprenyl diphosphate + beta-D-GlcNAc-(1-&gt;4)-Mur2Ac(oyl-L-Ala-gamma-D-Glu-L-Lys-D-Ala-D-Ala)-di-trans,octa-cis-undecaprenyl diphosphate = [GlcNAc-(1-&gt;4)-Mur2Ac(oyl-L-Ala-gamma-D-Glu-L-Lys-D-Ala-D-Ala)](n+1)-di-trans,octa-cis-undecaprenyl diphosphate + di-trans,octa-cis-undecaprenyl diphosphate + H(+)</text>
        <dbReference type="Rhea" id="RHEA:23708"/>
        <dbReference type="Rhea" id="RHEA-COMP:9602"/>
        <dbReference type="Rhea" id="RHEA-COMP:9603"/>
        <dbReference type="ChEBI" id="CHEBI:15378"/>
        <dbReference type="ChEBI" id="CHEBI:58405"/>
        <dbReference type="ChEBI" id="CHEBI:60033"/>
        <dbReference type="ChEBI" id="CHEBI:78435"/>
        <dbReference type="EC" id="2.4.99.28"/>
    </reaction>
</comment>
<keyword evidence="8" id="KW-0328">Glycosyltransferase</keyword>
<comment type="similarity">
    <text evidence="4">In the N-terminal section; belongs to the glycosyltransferase 51 family.</text>
</comment>
<dbReference type="Pfam" id="PF00912">
    <property type="entry name" value="Transgly"/>
    <property type="match status" value="1"/>
</dbReference>
<accession>A0A4Y8L0M6</accession>
<feature type="region of interest" description="Disordered" evidence="18">
    <location>
        <begin position="780"/>
        <end position="800"/>
    </location>
</feature>
<dbReference type="InterPro" id="IPR023346">
    <property type="entry name" value="Lysozyme-like_dom_sf"/>
</dbReference>
<keyword evidence="5" id="KW-1003">Cell membrane</keyword>
<evidence type="ECO:0000256" key="5">
    <source>
        <dbReference type="ARBA" id="ARBA00022475"/>
    </source>
</evidence>
<evidence type="ECO:0000256" key="4">
    <source>
        <dbReference type="ARBA" id="ARBA00007739"/>
    </source>
</evidence>
<evidence type="ECO:0000256" key="12">
    <source>
        <dbReference type="ARBA" id="ARBA00022984"/>
    </source>
</evidence>
<dbReference type="AlphaFoldDB" id="A0A4Y8L0M6"/>
<comment type="subcellular location">
    <subcellularLocation>
        <location evidence="1">Cell membrane</location>
    </subcellularLocation>
</comment>
<dbReference type="GO" id="GO:0009002">
    <property type="term" value="F:serine-type D-Ala-D-Ala carboxypeptidase activity"/>
    <property type="evidence" value="ECO:0007669"/>
    <property type="project" value="UniProtKB-EC"/>
</dbReference>
<sequence length="800" mass="89790">MSKDKKKGGNQKNSDSKHKVIIKLLWGAFAAIVVVIGLVFTLISAGAIGYMPPIEDLENPIDKYASQVYSTDNELLGTYSQSKENRIYSNYDQLSPYLVQALVATEDARFYGHSGIDLYAVSRAVVKRVIFQQESGGGGSTISQQLAKQLYSPQAENFFDRALQKPIEWVIAVQLERYYTKEEIINLYLNKFDFLNNAVGIQTASKVYFNKTPKELTIEEAATLIGMCKNPAVFNPKRRPEATKGRRNVVLEQMYKSNYITKAELDSLCQLPLTLNYVRVDHKDGLAPYFREYLRKIMTAKKPDKGNYASWQMEQYAVDSTAWENDPLYGWCNKNKKSDGTPYNLYTDGLRIYTTVDSRMQTYAEDAVKEYFSKELQPLFDKEKKGRSYAPFSSSVSKQVDTLIYRAMKVTDRYRGLKKEGKSDAEILKIFKKPTDMKVFSWGGEIDTTMTPWDSIRYHKSFLRAGFMAMNPHNGQVKAYVGGIDFKYFQYDMVNIGRRQVGSTMKPFLYSLCMQEGMTPCDQMTYEDRTYITEAGTPWNPRGVRSNMIGQTVSVKWGLQNSDNVVTAYLMSRTTPYALVRMLHTFGITGKIDPVIALALGTPDVSVGEMAGAYTAFANSGIRVNPLYVTRIEDAYGNTIATFDARVQEVFNEQTSVKMLDMLRAVMDGGTGSRIRYKYGLRAPMGGKTGTTQNNSDGWFMAFTPSLVTATWVGGEDRSIHFDRTAQGQGAAMALPIYGLFMQKVYADPKLGYSTDEQFPKSSINPCAGSGIDESLLDSDAVHSSSNSGNGGIDDMFDSY</sequence>
<evidence type="ECO:0000256" key="17">
    <source>
        <dbReference type="ARBA" id="ARBA00049902"/>
    </source>
</evidence>
<dbReference type="Pfam" id="PF00905">
    <property type="entry name" value="Transpeptidase"/>
    <property type="match status" value="1"/>
</dbReference>
<comment type="catalytic activity">
    <reaction evidence="16">
        <text>Preferential cleavage: (Ac)2-L-Lys-D-Ala-|-D-Ala. Also transpeptidation of peptidyl-alanyl moieties that are N-acyl substituents of D-alanine.</text>
        <dbReference type="EC" id="3.4.16.4"/>
    </reaction>
</comment>
<evidence type="ECO:0000256" key="18">
    <source>
        <dbReference type="SAM" id="MobiDB-lite"/>
    </source>
</evidence>
<evidence type="ECO:0000256" key="7">
    <source>
        <dbReference type="ARBA" id="ARBA00022670"/>
    </source>
</evidence>
<dbReference type="PANTHER" id="PTHR32282:SF11">
    <property type="entry name" value="PENICILLIN-BINDING PROTEIN 1B"/>
    <property type="match status" value="1"/>
</dbReference>
<dbReference type="GO" id="GO:0008955">
    <property type="term" value="F:peptidoglycan glycosyltransferase activity"/>
    <property type="evidence" value="ECO:0007669"/>
    <property type="project" value="UniProtKB-EC"/>
</dbReference>
<keyword evidence="19" id="KW-1133">Transmembrane helix</keyword>
<evidence type="ECO:0000256" key="19">
    <source>
        <dbReference type="SAM" id="Phobius"/>
    </source>
</evidence>
<protein>
    <submittedName>
        <fullName evidence="22">Penicillin-binding protein</fullName>
    </submittedName>
</protein>
<keyword evidence="9" id="KW-0808">Transferase</keyword>
<reference evidence="22 23" key="1">
    <citation type="submission" date="2019-03" db="EMBL/GenBank/DDBJ databases">
        <title>San Antonio Military Medical Center submission to MRSN (WRAIR), pending publication.</title>
        <authorList>
            <person name="Blyth D.M."/>
            <person name="Mccarthy S.L."/>
            <person name="Schall S.E."/>
            <person name="Stam J.A."/>
            <person name="Ong A.C."/>
            <person name="Mcgann P.T."/>
        </authorList>
    </citation>
    <scope>NUCLEOTIDE SEQUENCE [LARGE SCALE GENOMIC DNA]</scope>
    <source>
        <strain evidence="22 23">MRSN571793</strain>
    </source>
</reference>
<evidence type="ECO:0000256" key="8">
    <source>
        <dbReference type="ARBA" id="ARBA00022676"/>
    </source>
</evidence>
<gene>
    <name evidence="22" type="ORF">E2605_15735</name>
</gene>
<evidence type="ECO:0000256" key="14">
    <source>
        <dbReference type="ARBA" id="ARBA00023268"/>
    </source>
</evidence>
<keyword evidence="10" id="KW-0378">Hydrolase</keyword>
<proteinExistence type="inferred from homology"/>
<keyword evidence="14" id="KW-0511">Multifunctional enzyme</keyword>
<dbReference type="OrthoDB" id="9766909at2"/>
<evidence type="ECO:0000313" key="23">
    <source>
        <dbReference type="Proteomes" id="UP000297861"/>
    </source>
</evidence>
<evidence type="ECO:0000256" key="9">
    <source>
        <dbReference type="ARBA" id="ARBA00022679"/>
    </source>
</evidence>
<evidence type="ECO:0000256" key="1">
    <source>
        <dbReference type="ARBA" id="ARBA00004236"/>
    </source>
</evidence>
<comment type="pathway">
    <text evidence="2">Cell wall biogenesis; peptidoglycan biosynthesis.</text>
</comment>
<keyword evidence="6" id="KW-0121">Carboxypeptidase</keyword>
<feature type="transmembrane region" description="Helical" evidence="19">
    <location>
        <begin position="21"/>
        <end position="51"/>
    </location>
</feature>
<comment type="caution">
    <text evidence="22">The sequence shown here is derived from an EMBL/GenBank/DDBJ whole genome shotgun (WGS) entry which is preliminary data.</text>
</comment>
<name>A0A4Y8L0M6_9BACT</name>
<evidence type="ECO:0000256" key="11">
    <source>
        <dbReference type="ARBA" id="ARBA00022960"/>
    </source>
</evidence>
<evidence type="ECO:0000256" key="3">
    <source>
        <dbReference type="ARBA" id="ARBA00007090"/>
    </source>
</evidence>
<dbReference type="Gene3D" id="1.10.3810.10">
    <property type="entry name" value="Biosynthetic peptidoglycan transglycosylase-like"/>
    <property type="match status" value="1"/>
</dbReference>
<dbReference type="GO" id="GO:0006508">
    <property type="term" value="P:proteolysis"/>
    <property type="evidence" value="ECO:0007669"/>
    <property type="project" value="UniProtKB-KW"/>
</dbReference>
<evidence type="ECO:0000259" key="21">
    <source>
        <dbReference type="Pfam" id="PF00912"/>
    </source>
</evidence>
<keyword evidence="15" id="KW-0961">Cell wall biogenesis/degradation</keyword>
<feature type="domain" description="Penicillin-binding protein transpeptidase" evidence="20">
    <location>
        <begin position="466"/>
        <end position="706"/>
    </location>
</feature>
<evidence type="ECO:0000259" key="20">
    <source>
        <dbReference type="Pfam" id="PF00905"/>
    </source>
</evidence>
<dbReference type="Proteomes" id="UP000297861">
    <property type="component" value="Unassembled WGS sequence"/>
</dbReference>
<evidence type="ECO:0000256" key="6">
    <source>
        <dbReference type="ARBA" id="ARBA00022645"/>
    </source>
</evidence>
<evidence type="ECO:0000256" key="15">
    <source>
        <dbReference type="ARBA" id="ARBA00023316"/>
    </source>
</evidence>
<keyword evidence="19" id="KW-0812">Transmembrane</keyword>
<dbReference type="GO" id="GO:0071555">
    <property type="term" value="P:cell wall organization"/>
    <property type="evidence" value="ECO:0007669"/>
    <property type="project" value="UniProtKB-KW"/>
</dbReference>
<dbReference type="GO" id="GO:0030288">
    <property type="term" value="C:outer membrane-bounded periplasmic space"/>
    <property type="evidence" value="ECO:0007669"/>
    <property type="project" value="TreeGrafter"/>
</dbReference>
<organism evidence="22 23">
    <name type="scientific">Dysgonomonas capnocytophagoides</name>
    <dbReference type="NCBI Taxonomy" id="45254"/>
    <lineage>
        <taxon>Bacteria</taxon>
        <taxon>Pseudomonadati</taxon>
        <taxon>Bacteroidota</taxon>
        <taxon>Bacteroidia</taxon>
        <taxon>Bacteroidales</taxon>
        <taxon>Dysgonomonadaceae</taxon>
        <taxon>Dysgonomonas</taxon>
    </lineage>
</organism>
<dbReference type="STRING" id="1121485.GCA_000426485_01385"/>
<dbReference type="InterPro" id="IPR012338">
    <property type="entry name" value="Beta-lactam/transpept-like"/>
</dbReference>
<keyword evidence="23" id="KW-1185">Reference proteome</keyword>
<dbReference type="RefSeq" id="WP_134437165.1">
    <property type="nucleotide sequence ID" value="NZ_SOML01000011.1"/>
</dbReference>
<keyword evidence="11" id="KW-0133">Cell shape</keyword>
<dbReference type="PANTHER" id="PTHR32282">
    <property type="entry name" value="BINDING PROTEIN TRANSPEPTIDASE, PUTATIVE-RELATED"/>
    <property type="match status" value="1"/>
</dbReference>
<dbReference type="InterPro" id="IPR001264">
    <property type="entry name" value="Glyco_trans_51"/>
</dbReference>
<dbReference type="Gene3D" id="3.40.710.10">
    <property type="entry name" value="DD-peptidase/beta-lactamase superfamily"/>
    <property type="match status" value="2"/>
</dbReference>
<evidence type="ECO:0000313" key="22">
    <source>
        <dbReference type="EMBL" id="TFD94210.1"/>
    </source>
</evidence>
<keyword evidence="12" id="KW-0573">Peptidoglycan synthesis</keyword>
<dbReference type="EMBL" id="SOML01000011">
    <property type="protein sequence ID" value="TFD94210.1"/>
    <property type="molecule type" value="Genomic_DNA"/>
</dbReference>
<dbReference type="SUPFAM" id="SSF53955">
    <property type="entry name" value="Lysozyme-like"/>
    <property type="match status" value="1"/>
</dbReference>
<evidence type="ECO:0000256" key="10">
    <source>
        <dbReference type="ARBA" id="ARBA00022801"/>
    </source>
</evidence>
<dbReference type="InterPro" id="IPR050396">
    <property type="entry name" value="Glycosyltr_51/Transpeptidase"/>
</dbReference>
<dbReference type="GO" id="GO:0005886">
    <property type="term" value="C:plasma membrane"/>
    <property type="evidence" value="ECO:0007669"/>
    <property type="project" value="UniProtKB-SubCell"/>
</dbReference>
<comment type="similarity">
    <text evidence="3">In the C-terminal section; belongs to the transpeptidase family.</text>
</comment>
<evidence type="ECO:0000256" key="16">
    <source>
        <dbReference type="ARBA" id="ARBA00034000"/>
    </source>
</evidence>